<dbReference type="AlphaFoldDB" id="A0A2A6LT92"/>
<proteinExistence type="predicted"/>
<dbReference type="RefSeq" id="WP_097587393.1">
    <property type="nucleotide sequence ID" value="NZ_NWTC01000022.1"/>
</dbReference>
<reference evidence="1 2" key="1">
    <citation type="submission" date="2017-09" db="EMBL/GenBank/DDBJ databases">
        <title>Comparative genomics of rhizobia isolated from Phaseolus vulgaris in China.</title>
        <authorList>
            <person name="Tong W."/>
        </authorList>
    </citation>
    <scope>NUCLEOTIDE SEQUENCE [LARGE SCALE GENOMIC DNA]</scope>
    <source>
        <strain evidence="1 2">PCH1</strain>
    </source>
</reference>
<dbReference type="EMBL" id="NWTC01000022">
    <property type="protein sequence ID" value="PDT45339.1"/>
    <property type="molecule type" value="Genomic_DNA"/>
</dbReference>
<dbReference type="Proteomes" id="UP000220353">
    <property type="component" value="Unassembled WGS sequence"/>
</dbReference>
<name>A0A2A6LT92_RHIFR</name>
<accession>A0A2A6LT92</accession>
<protein>
    <submittedName>
        <fullName evidence="1">Uncharacterized protein</fullName>
    </submittedName>
</protein>
<gene>
    <name evidence="1" type="ORF">CO661_24045</name>
</gene>
<organism evidence="1 2">
    <name type="scientific">Rhizobium fredii</name>
    <name type="common">Sinorhizobium fredii</name>
    <dbReference type="NCBI Taxonomy" id="380"/>
    <lineage>
        <taxon>Bacteria</taxon>
        <taxon>Pseudomonadati</taxon>
        <taxon>Pseudomonadota</taxon>
        <taxon>Alphaproteobacteria</taxon>
        <taxon>Hyphomicrobiales</taxon>
        <taxon>Rhizobiaceae</taxon>
        <taxon>Sinorhizobium/Ensifer group</taxon>
        <taxon>Sinorhizobium</taxon>
    </lineage>
</organism>
<sequence length="553" mass="57094">MSLYAILFNVLMSTVAVDGDAVPQPPIVPVPVQRNITRTIGPGNDGQGLSAGTSATTVTSNHSYANESGEELTTLAVVYSGFAAINNAAESSCPSAYPIVATVEYPVGSAVQTFTFGGSGTGSVPAGAPAYISDEITLTTPIPAGATFKIASSATLEIGQKVPMSRDSVTPAFRPSGIVSTLMSDKNRFVPFAIGDSIFTNDGMPPSAAAAGVCPIFQLSMIGGTLFQNVNNFTKRVALAKALGCTHAVINYQTNDHTAGQTYEQLTANATAMADLMNANDMKTIWTTGTPIASIPSVSASSVSASGGFLSVTVPDGSLFLAGQFCGVVGATAPTTANGRKLITAVDGNVLTLKAPNVVDGAVTGTITISRYYNYSSQQTHGGGNLAGGVNSVWYRFSEWVRSHPGNIVDHIEITDVLAQSRTVPKWKTAPDPYLRADKASLTISTITSTTRFYYTSDGDTTTNNWCAGGQVIWLTGANAGTASAISGNSGGQIILTSALSNMAIGDTFAISLGITGRMTEDGTHPRASYTWGGIPAMVAAIKAKLTAIKAVF</sequence>
<evidence type="ECO:0000313" key="2">
    <source>
        <dbReference type="Proteomes" id="UP000220353"/>
    </source>
</evidence>
<evidence type="ECO:0000313" key="1">
    <source>
        <dbReference type="EMBL" id="PDT45339.1"/>
    </source>
</evidence>
<comment type="caution">
    <text evidence="1">The sequence shown here is derived from an EMBL/GenBank/DDBJ whole genome shotgun (WGS) entry which is preliminary data.</text>
</comment>